<feature type="region of interest" description="Disordered" evidence="1">
    <location>
        <begin position="1447"/>
        <end position="1469"/>
    </location>
</feature>
<evidence type="ECO:0000256" key="1">
    <source>
        <dbReference type="SAM" id="MobiDB-lite"/>
    </source>
</evidence>
<protein>
    <submittedName>
        <fullName evidence="3">Uncharacterized protein</fullName>
    </submittedName>
</protein>
<dbReference type="EMBL" id="AHGT01000027">
    <property type="protein sequence ID" value="ESU37444.1"/>
    <property type="molecule type" value="Genomic_DNA"/>
</dbReference>
<evidence type="ECO:0000313" key="4">
    <source>
        <dbReference type="Proteomes" id="UP000018320"/>
    </source>
</evidence>
<evidence type="ECO:0000313" key="3">
    <source>
        <dbReference type="EMBL" id="ESU37444.1"/>
    </source>
</evidence>
<reference evidence="3 4" key="2">
    <citation type="journal article" date="2013" name="Genome Biol. Evol.">
        <title>Genome sequencing of Giardia lamblia genotypes A2 and B isolates (DH and GS) and comparative analysis with the genomes of genotypes A1 and E (WB and Pig).</title>
        <authorList>
            <person name="Adam R.D."/>
            <person name="Dahlstrom E.W."/>
            <person name="Martens C.A."/>
            <person name="Bruno D.P."/>
            <person name="Barbian K.D."/>
            <person name="Ricklefs S.M."/>
            <person name="Hernandez M.M."/>
            <person name="Narla N.P."/>
            <person name="Patel R.B."/>
            <person name="Porcella S.F."/>
            <person name="Nash T.E."/>
        </authorList>
    </citation>
    <scope>NUCLEOTIDE SEQUENCE [LARGE SCALE GENOMIC DNA]</scope>
    <source>
        <strain evidence="3 4">DH</strain>
    </source>
</reference>
<keyword evidence="2" id="KW-0472">Membrane</keyword>
<dbReference type="Proteomes" id="UP000018320">
    <property type="component" value="Unassembled WGS sequence"/>
</dbReference>
<organism evidence="3 4">
    <name type="scientific">Giardia intestinalis</name>
    <name type="common">Giardia lamblia</name>
    <dbReference type="NCBI Taxonomy" id="5741"/>
    <lineage>
        <taxon>Eukaryota</taxon>
        <taxon>Metamonada</taxon>
        <taxon>Diplomonadida</taxon>
        <taxon>Hexamitidae</taxon>
        <taxon>Giardiinae</taxon>
        <taxon>Giardia</taxon>
    </lineage>
</organism>
<proteinExistence type="predicted"/>
<comment type="caution">
    <text evidence="3">The sequence shown here is derived from an EMBL/GenBank/DDBJ whole genome shotgun (WGS) entry which is preliminary data.</text>
</comment>
<dbReference type="InterPro" id="IPR016024">
    <property type="entry name" value="ARM-type_fold"/>
</dbReference>
<dbReference type="VEuPathDB" id="GiardiaDB:DHA2_151863"/>
<evidence type="ECO:0000256" key="2">
    <source>
        <dbReference type="SAM" id="Phobius"/>
    </source>
</evidence>
<sequence length="2287" mass="260362">VSENFQKAAMSESLCMFQNALPASLTSWCFLPWESRDRAREESEGAVASLINGVVQAAHLGDDKGMVQYVEKYFCLRTTGHRFSEQDRVILADIFLRKAIDISESQCMPYVDVARYLKIGANLLQSDPPPRIVIDWRPLMKLFIRQVFIGTSILLTDNYDTEQRFGIACEDTFFILARYYDVSEWPSIREEIDRYIATVKGRDSIFRYVCLLTYFLPSTTSLPLMGFYLYKKNLTEKRLKFNHPIFSTAYASIDDSMQSIIETTSSFLLATHDLYQSLVDELIDFLSAYQNNGVTFFLMQMLTSLLNTRPDIDFTTTRYIHVIFKVISVYSGFRYQVDSSALSDLIFFSEPKEGYRDELVIPEWVFTLVKSPMLMDRLVTMTSDLTFNMIYAGVRWNNFLAMTSNAENQVVTSENFIKDNISAGKNPFYNFFLHYFRSLPQSYEKLAVPTRQFIFIFAHTLSFHYTTQQCYIRMVQSIYQGLLPFLFTIDLGIFYPQVYIIRDILFNPANYQYANRAICISITEILFKVYPSVLLPRLAWLINTTVHQLEDRQACYKFAYYTTLHAMPTFIEKCFDGHAHDSGAKFPSALTHLIDDPWAHVCGPGTMDQLTPEFLVFAFSVYSRFLSVIDLKLCQISLLLFLHLFSTIPFTQELADAHPQLVDLVSLYLDKVFTLLAELNEISKMSPVSKEMDQQSADLSFKPPYVYDNSKISINPHILRLSFASLLANMSPTLLNRLIIPRILAFIKENELLSIKKKIQAVFSGVTMGLLSGMRPDGSSPVTSPKNSMLNTLYKIVLDNHFQGFSTLKWTLVLLQGLVRFDHCVHLHSRGSELRSFLLSLMDKPEVLLTRDDTVQLVQRSSGKCVDYPQTLYIHLLKVLRASCRALTLPYPMDWTIGQPFDRHFPLSLCTPEDKEARILHHRLKIYPQTQVIWSQPTLEGRSWVMTLMLPFTKLLDDKIKQKEDIQNVLWSYKLIFKVLALLSRSFCTPSKDPDTTSVRKKHLLHTPHIPQMIQYCESFGISPDAPLFSLRHEQMRKYKILPSDPRIYLYMGVDGPTESRESSLCNWMHTLTGAREVLEHQAAHQHQAGSFPLPLSSDYPEELTNALLEVLKDKLALRGLDSSSSINCLDNTDTIDLIDIYGSFLRKNEHKVSHASTSFALTEPPLKQAHVKIRPPAPEYFVQETFYEGFLQYLGKLFQSSLVEPRYAKLIARTIEIAVTNKTGYNLTKALIVTRTISDKLCSSSLYALVPDFHCTYERNLRGMGLHLARHAFGETDSYNNSPNILRYYLQMAEYILLLSVSYDESVSKVAIYVLGRLMNVLDIEGDCYRFYSRLIEPCCKYLTKYEEVRADQLLPSSSSSDAADGTSNGDNGSEAAHFDESDISKMQEIIMEEVSERLELLAKEGVQITEDLMNKVLAEVMASSGLKASTADMIAQLTDDEKQTINPEEDTFEDTREEATTPSLPASGTHMTYLRAARTVRYFLHLSQSLTFYMKKSSRFDDFSRLFKHLYECKNETVHVDANEMANYMMYWEPTHPAMELSLGGLGLISILNQSDTHGKQGVLELYKVRLPSRVCPLMSADPLKTVLPLSADDTALLNCRRKREAYAYVDLLSHAQKNMIASPDIHGDAWRSVYVSAKSHILAMTYGLPTAIEFVDRLLDCILAENVMLMDPLLSDIVELTIFYKPYNNCGYKFPDTMLGFYEYRDEVVTFARTKYELHLASFSDLRSYLQQPDTQKKLADVVMKFTTLNCQEHLSHDDESEMSVTDLDAIFLTIWSNLCAIAGDQNSLAMFMLRYIERYLVETPAEKLQKCGGHILAEVVGAAIKSLKYMDNIEHRIEETSTLFVSILSQIIQKEDVQTGETWQVLITLLFDHNTKGLLDSIVTRYISYIKKAFAEASTSANVRASALLFLGFFMDAAYGVNRDLQEQIAKEVVTFVMENELYNALKVLREATTAVLGVSLNVLLKAKTNAAAAATAEKEENSTSTLLQRYCSLFNRAVEAWSADPAQDEKRHTNLISTIVQGTACASIYGKSIQLSQFILHNFLDSLVNLQTHKDSTEVRAEASAMILLIVSAELPMDLIQRLLFETLPGLMQKYAGRWRSIICIYELAARLLKIGSLNMLSSDEAGSLGASLEVLTRSVMKLYIIEYGITVQHDELVSATGEFFTVLMSGMSSAFQKQALADLIAAGKQRGEPNKRLVVVECISAFLKSWNEHIPVHVIDALIFLSKLGASKHEAVVQSVKRFFLWFWNLYYMKFDQISCVFTDQQIAALKCMRVNTEYII</sequence>
<name>V6TFJ1_GIAIN</name>
<dbReference type="VEuPathDB" id="GiardiaDB:GL50803_00113740"/>
<keyword evidence="2" id="KW-1133">Transmembrane helix</keyword>
<dbReference type="VEuPathDB" id="GiardiaDB:GL50581_3794"/>
<dbReference type="VEuPathDB" id="GiardiaDB:QR46_1482"/>
<feature type="non-terminal residue" evidence="3">
    <location>
        <position position="1"/>
    </location>
</feature>
<gene>
    <name evidence="3" type="ORF">DHA2_151863</name>
</gene>
<reference evidence="4" key="1">
    <citation type="submission" date="2012-02" db="EMBL/GenBank/DDBJ databases">
        <title>Genome sequencing of Giardia lamblia Genotypes A2 and B isolates (DH and GS) and comparative analysis with the genomes of Genotypes A1 and E (WB and Pig).</title>
        <authorList>
            <person name="Adam R."/>
            <person name="Dahlstrom E."/>
            <person name="Martens C."/>
            <person name="Bruno D."/>
            <person name="Barbian K."/>
            <person name="Porcella S.F."/>
            <person name="Nash T."/>
        </authorList>
    </citation>
    <scope>NUCLEOTIDE SEQUENCE</scope>
    <source>
        <strain evidence="4">DH</strain>
    </source>
</reference>
<accession>V6TFJ1</accession>
<dbReference type="SUPFAM" id="SSF48371">
    <property type="entry name" value="ARM repeat"/>
    <property type="match status" value="1"/>
</dbReference>
<feature type="region of interest" description="Disordered" evidence="1">
    <location>
        <begin position="1356"/>
        <end position="1380"/>
    </location>
</feature>
<keyword evidence="2" id="KW-0812">Transmembrane</keyword>
<feature type="transmembrane region" description="Helical" evidence="2">
    <location>
        <begin position="205"/>
        <end position="230"/>
    </location>
</feature>